<dbReference type="Proteomes" id="UP000480246">
    <property type="component" value="Unassembled WGS sequence"/>
</dbReference>
<keyword evidence="3" id="KW-1185">Reference proteome</keyword>
<feature type="transmembrane region" description="Helical" evidence="1">
    <location>
        <begin position="32"/>
        <end position="53"/>
    </location>
</feature>
<evidence type="ECO:0000313" key="2">
    <source>
        <dbReference type="EMBL" id="KAB8139171.1"/>
    </source>
</evidence>
<gene>
    <name evidence="2" type="ORF">F9U64_01925</name>
</gene>
<comment type="caution">
    <text evidence="2">The sequence shown here is derived from an EMBL/GenBank/DDBJ whole genome shotgun (WGS) entry which is preliminary data.</text>
</comment>
<reference evidence="2 3" key="1">
    <citation type="submission" date="2019-10" db="EMBL/GenBank/DDBJ databases">
        <title>Gracilibacillus sp. nov. isolated from rice seeds.</title>
        <authorList>
            <person name="He S."/>
        </authorList>
    </citation>
    <scope>NUCLEOTIDE SEQUENCE [LARGE SCALE GENOMIC DNA]</scope>
    <source>
        <strain evidence="2 3">TD8</strain>
    </source>
</reference>
<keyword evidence="1" id="KW-1133">Transmembrane helix</keyword>
<proteinExistence type="predicted"/>
<sequence>MKYVMTIFWALIISLVVGYVLASMEGSSLNVPGALAVAAIFSIVVFILGDGILKEEN</sequence>
<keyword evidence="1" id="KW-0472">Membrane</keyword>
<organism evidence="2 3">
    <name type="scientific">Gracilibacillus oryzae</name>
    <dbReference type="NCBI Taxonomy" id="1672701"/>
    <lineage>
        <taxon>Bacteria</taxon>
        <taxon>Bacillati</taxon>
        <taxon>Bacillota</taxon>
        <taxon>Bacilli</taxon>
        <taxon>Bacillales</taxon>
        <taxon>Bacillaceae</taxon>
        <taxon>Gracilibacillus</taxon>
    </lineage>
</organism>
<protein>
    <submittedName>
        <fullName evidence="2">DUF2929 family protein</fullName>
    </submittedName>
</protein>
<evidence type="ECO:0000313" key="3">
    <source>
        <dbReference type="Proteomes" id="UP000480246"/>
    </source>
</evidence>
<dbReference type="AlphaFoldDB" id="A0A7C8KWS7"/>
<dbReference type="RefSeq" id="WP_153401118.1">
    <property type="nucleotide sequence ID" value="NZ_ML762424.1"/>
</dbReference>
<dbReference type="InterPro" id="IPR021324">
    <property type="entry name" value="DUF2929"/>
</dbReference>
<evidence type="ECO:0000256" key="1">
    <source>
        <dbReference type="SAM" id="Phobius"/>
    </source>
</evidence>
<name>A0A7C8KWS7_9BACI</name>
<accession>A0A7C8KWS7</accession>
<dbReference type="EMBL" id="WEID01000006">
    <property type="protein sequence ID" value="KAB8139171.1"/>
    <property type="molecule type" value="Genomic_DNA"/>
</dbReference>
<dbReference type="Pfam" id="PF11151">
    <property type="entry name" value="DUF2929"/>
    <property type="match status" value="1"/>
</dbReference>
<keyword evidence="1" id="KW-0812">Transmembrane</keyword>
<dbReference type="OrthoDB" id="2440739at2"/>